<protein>
    <submittedName>
        <fullName evidence="6">Putative DIM-like protein</fullName>
    </submittedName>
</protein>
<evidence type="ECO:0000256" key="3">
    <source>
        <dbReference type="ARBA" id="ARBA00022664"/>
    </source>
</evidence>
<dbReference type="EMBL" id="QPKB01000008">
    <property type="protein sequence ID" value="RWR90416.1"/>
    <property type="molecule type" value="Genomic_DNA"/>
</dbReference>
<evidence type="ECO:0000313" key="7">
    <source>
        <dbReference type="Proteomes" id="UP000283530"/>
    </source>
</evidence>
<dbReference type="SUPFAM" id="SSF52833">
    <property type="entry name" value="Thioredoxin-like"/>
    <property type="match status" value="1"/>
</dbReference>
<dbReference type="PANTHER" id="PTHR12052">
    <property type="entry name" value="THIOREDOXIN-LIKE PROTEN 4A, 4B"/>
    <property type="match status" value="1"/>
</dbReference>
<reference evidence="6 7" key="1">
    <citation type="journal article" date="2019" name="Nat. Plants">
        <title>Stout camphor tree genome fills gaps in understanding of flowering plant genome evolution.</title>
        <authorList>
            <person name="Chaw S.M."/>
            <person name="Liu Y.C."/>
            <person name="Wu Y.W."/>
            <person name="Wang H.Y."/>
            <person name="Lin C.I."/>
            <person name="Wu C.S."/>
            <person name="Ke H.M."/>
            <person name="Chang L.Y."/>
            <person name="Hsu C.Y."/>
            <person name="Yang H.T."/>
            <person name="Sudianto E."/>
            <person name="Hsu M.H."/>
            <person name="Wu K.P."/>
            <person name="Wang L.N."/>
            <person name="Leebens-Mack J.H."/>
            <person name="Tsai I.J."/>
        </authorList>
    </citation>
    <scope>NUCLEOTIDE SEQUENCE [LARGE SCALE GENOMIC DNA]</scope>
    <source>
        <strain evidence="7">cv. Chaw 1501</strain>
        <tissue evidence="6">Young leaves</tissue>
    </source>
</reference>
<dbReference type="OrthoDB" id="147752at2759"/>
<dbReference type="AlphaFoldDB" id="A0A3S3NM52"/>
<dbReference type="GO" id="GO:0005681">
    <property type="term" value="C:spliceosomal complex"/>
    <property type="evidence" value="ECO:0007669"/>
    <property type="project" value="TreeGrafter"/>
</dbReference>
<dbReference type="GO" id="GO:0046540">
    <property type="term" value="C:U4/U6 x U5 tri-snRNP complex"/>
    <property type="evidence" value="ECO:0007669"/>
    <property type="project" value="InterPro"/>
</dbReference>
<dbReference type="SMART" id="SM01410">
    <property type="entry name" value="DIM1"/>
    <property type="match status" value="1"/>
</dbReference>
<keyword evidence="5" id="KW-0539">Nucleus</keyword>
<evidence type="ECO:0000313" key="6">
    <source>
        <dbReference type="EMBL" id="RWR90416.1"/>
    </source>
</evidence>
<keyword evidence="7" id="KW-1185">Reference proteome</keyword>
<dbReference type="GO" id="GO:0000398">
    <property type="term" value="P:mRNA splicing, via spliceosome"/>
    <property type="evidence" value="ECO:0007669"/>
    <property type="project" value="InterPro"/>
</dbReference>
<dbReference type="Pfam" id="PF02966">
    <property type="entry name" value="DIM1"/>
    <property type="match status" value="1"/>
</dbReference>
<evidence type="ECO:0000256" key="4">
    <source>
        <dbReference type="ARBA" id="ARBA00023187"/>
    </source>
</evidence>
<dbReference type="Proteomes" id="UP000283530">
    <property type="component" value="Unassembled WGS sequence"/>
</dbReference>
<evidence type="ECO:0000256" key="5">
    <source>
        <dbReference type="ARBA" id="ARBA00023242"/>
    </source>
</evidence>
<evidence type="ECO:0000256" key="1">
    <source>
        <dbReference type="ARBA" id="ARBA00004123"/>
    </source>
</evidence>
<keyword evidence="4" id="KW-0508">mRNA splicing</keyword>
<organism evidence="6 7">
    <name type="scientific">Cinnamomum micranthum f. kanehirae</name>
    <dbReference type="NCBI Taxonomy" id="337451"/>
    <lineage>
        <taxon>Eukaryota</taxon>
        <taxon>Viridiplantae</taxon>
        <taxon>Streptophyta</taxon>
        <taxon>Embryophyta</taxon>
        <taxon>Tracheophyta</taxon>
        <taxon>Spermatophyta</taxon>
        <taxon>Magnoliopsida</taxon>
        <taxon>Magnoliidae</taxon>
        <taxon>Laurales</taxon>
        <taxon>Lauraceae</taxon>
        <taxon>Cinnamomum</taxon>
    </lineage>
</organism>
<dbReference type="InterPro" id="IPR004123">
    <property type="entry name" value="Dim1"/>
</dbReference>
<dbReference type="STRING" id="337451.A0A3S3NM52"/>
<evidence type="ECO:0000256" key="2">
    <source>
        <dbReference type="ARBA" id="ARBA00008241"/>
    </source>
</evidence>
<dbReference type="Gene3D" id="3.40.30.10">
    <property type="entry name" value="Glutaredoxin"/>
    <property type="match status" value="1"/>
</dbReference>
<keyword evidence="3" id="KW-0507">mRNA processing</keyword>
<sequence length="74" mass="8631">METDEVLASAAVTISKIAVIYMVDITKVPDFNDMYVMFFFRNKHIMIDLGTRKKNRINWALKGQQEFIETVENT</sequence>
<comment type="subcellular location">
    <subcellularLocation>
        <location evidence="1">Nucleus</location>
    </subcellularLocation>
</comment>
<dbReference type="PANTHER" id="PTHR12052:SF5">
    <property type="entry name" value="THIOREDOXIN-LIKE PROTEIN 4A"/>
    <property type="match status" value="1"/>
</dbReference>
<dbReference type="GO" id="GO:0005682">
    <property type="term" value="C:U5 snRNP"/>
    <property type="evidence" value="ECO:0007669"/>
    <property type="project" value="TreeGrafter"/>
</dbReference>
<accession>A0A3S3NM52</accession>
<gene>
    <name evidence="6" type="ORF">CKAN_01950900</name>
</gene>
<comment type="similarity">
    <text evidence="2">Belongs to the DIM1 family.</text>
</comment>
<comment type="caution">
    <text evidence="6">The sequence shown here is derived from an EMBL/GenBank/DDBJ whole genome shotgun (WGS) entry which is preliminary data.</text>
</comment>
<dbReference type="InterPro" id="IPR036249">
    <property type="entry name" value="Thioredoxin-like_sf"/>
</dbReference>
<name>A0A3S3NM52_9MAGN</name>
<proteinExistence type="inferred from homology"/>